<dbReference type="Gene3D" id="3.30.420.10">
    <property type="entry name" value="Ribonuclease H-like superfamily/Ribonuclease H"/>
    <property type="match status" value="1"/>
</dbReference>
<feature type="domain" description="Integrase catalytic" evidence="2">
    <location>
        <begin position="335"/>
        <end position="536"/>
    </location>
</feature>
<dbReference type="InterPro" id="IPR001584">
    <property type="entry name" value="Integrase_cat-core"/>
</dbReference>
<evidence type="ECO:0000313" key="4">
    <source>
        <dbReference type="Proteomes" id="UP000198704"/>
    </source>
</evidence>
<reference evidence="4" key="1">
    <citation type="submission" date="2016-10" db="EMBL/GenBank/DDBJ databases">
        <authorList>
            <person name="Varghese N."/>
            <person name="Submissions S."/>
        </authorList>
    </citation>
    <scope>NUCLEOTIDE SEQUENCE [LARGE SCALE GENOMIC DNA]</scope>
    <source>
        <strain evidence="4">BL47</strain>
    </source>
</reference>
<evidence type="ECO:0000259" key="2">
    <source>
        <dbReference type="PROSITE" id="PS50994"/>
    </source>
</evidence>
<evidence type="ECO:0000313" key="3">
    <source>
        <dbReference type="EMBL" id="SDO22445.1"/>
    </source>
</evidence>
<name>A0A1H0HTA8_9HYPH</name>
<dbReference type="InterPro" id="IPR036397">
    <property type="entry name" value="RNaseH_sf"/>
</dbReference>
<dbReference type="PROSITE" id="PS50994">
    <property type="entry name" value="INTEGRASE"/>
    <property type="match status" value="1"/>
</dbReference>
<evidence type="ECO:0000256" key="1">
    <source>
        <dbReference type="SAM" id="MobiDB-lite"/>
    </source>
</evidence>
<dbReference type="STRING" id="582672.SAMN05216360_1178"/>
<protein>
    <submittedName>
        <fullName evidence="3">Mu transposase, C-terminal</fullName>
    </submittedName>
</protein>
<feature type="region of interest" description="Disordered" evidence="1">
    <location>
        <begin position="156"/>
        <end position="181"/>
    </location>
</feature>
<dbReference type="AlphaFoldDB" id="A0A1H0HTA8"/>
<dbReference type="Pfam" id="PF09299">
    <property type="entry name" value="Mu-transpos_C"/>
    <property type="match status" value="1"/>
</dbReference>
<accession>A0A1H0HTA8</accession>
<proteinExistence type="predicted"/>
<sequence>MSRQSPTPRYDISAFDRIILPGGRTVTIVKRTDTGYQCRPFGSDLSEHITYEAFEAARQHPHYRHDPNYYTVSTSQVRAYVGIESSDQIPAEEMPSVIWREHCVRAALDLAAQDREKPPYKASQRVNMTARGLAAAMRRAGPDLMQLDVARRPIKHVKPNGRKAAATKPPAPTKSGRPRKVRAGQTITLRSLPSPRTLHRWIKAYEAANGQRWGLRQCHCRCGNYEDRFEPEEYAVLLDAVRAYLDLKRPTYRACYEAYGDALTVMNTQRVERGQQPLRRIGFSTYRAHVQRIPLFQRDAARHGVTYAMRRRGGVKRSFEVTRIGELVQVDGCKVSLMTLCIETGAWDMLTPEQRKLVPRDRWTLLRAIDVASRCTLAAVFTPSETTEAAVALLRMMLVDKTPIAVASGAKTPWHYACCPYALVSDAGSAFRSDRFRQVLADLGIKFEAPRVGQPNKRTHVERSFGTDRTRFLSMFSGQTFANVGDKGDYDPKANASLFIDELARAHVLYEVDVYHNTPHQGLRGETPRAAWQRLMEEGGCSRGTPGAHQQRGIFGILLSRTLGKRGVRVLGLHYQSADLAKLLADKGEVDVHVRVDPDDLGWVSVQVDGVWKTIRCATSGLDGATITQWLAVVGAERRGAEVHRAASRPVVAEALRRIRTIAARAGRRLSILPHVYDPALIARKEAELLHGFTVPEDATRPEASPGNDPLIGGIPITGPEVEPHASPPTERVRPRATRSPEPPPPSPEDDSDDDSWIKE</sequence>
<feature type="compositionally biased region" description="Acidic residues" evidence="1">
    <location>
        <begin position="748"/>
        <end position="760"/>
    </location>
</feature>
<dbReference type="GO" id="GO:0003676">
    <property type="term" value="F:nucleic acid binding"/>
    <property type="evidence" value="ECO:0007669"/>
    <property type="project" value="InterPro"/>
</dbReference>
<keyword evidence="4" id="KW-1185">Reference proteome</keyword>
<dbReference type="SUPFAM" id="SSF53098">
    <property type="entry name" value="Ribonuclease H-like"/>
    <property type="match status" value="1"/>
</dbReference>
<dbReference type="GO" id="GO:0015074">
    <property type="term" value="P:DNA integration"/>
    <property type="evidence" value="ECO:0007669"/>
    <property type="project" value="InterPro"/>
</dbReference>
<feature type="region of interest" description="Disordered" evidence="1">
    <location>
        <begin position="697"/>
        <end position="760"/>
    </location>
</feature>
<gene>
    <name evidence="3" type="ORF">SAMN05216360_1178</name>
</gene>
<dbReference type="InterPro" id="IPR012337">
    <property type="entry name" value="RNaseH-like_sf"/>
</dbReference>
<dbReference type="OrthoDB" id="5287589at2"/>
<dbReference type="Proteomes" id="UP000198704">
    <property type="component" value="Unassembled WGS sequence"/>
</dbReference>
<dbReference type="RefSeq" id="WP_091720501.1">
    <property type="nucleotide sequence ID" value="NZ_FNHS01000017.1"/>
</dbReference>
<dbReference type="InterPro" id="IPR015378">
    <property type="entry name" value="Transposase-like_Mu_C"/>
</dbReference>
<organism evidence="3 4">
    <name type="scientific">Methylobacterium phyllostachyos</name>
    <dbReference type="NCBI Taxonomy" id="582672"/>
    <lineage>
        <taxon>Bacteria</taxon>
        <taxon>Pseudomonadati</taxon>
        <taxon>Pseudomonadota</taxon>
        <taxon>Alphaproteobacteria</taxon>
        <taxon>Hyphomicrobiales</taxon>
        <taxon>Methylobacteriaceae</taxon>
        <taxon>Methylobacterium</taxon>
    </lineage>
</organism>
<dbReference type="EMBL" id="FNHS01000017">
    <property type="protein sequence ID" value="SDO22445.1"/>
    <property type="molecule type" value="Genomic_DNA"/>
</dbReference>